<proteinExistence type="predicted"/>
<dbReference type="EMBL" id="CP039346">
    <property type="protein sequence ID" value="QCD82794.1"/>
    <property type="molecule type" value="Genomic_DNA"/>
</dbReference>
<gene>
    <name evidence="2" type="ORF">DEO72_LG2g3135</name>
</gene>
<evidence type="ECO:0000256" key="1">
    <source>
        <dbReference type="SAM" id="MobiDB-lite"/>
    </source>
</evidence>
<dbReference type="AlphaFoldDB" id="A0A4D6L2W7"/>
<name>A0A4D6L2W7_VIGUN</name>
<dbReference type="PROSITE" id="PS51257">
    <property type="entry name" value="PROKAR_LIPOPROTEIN"/>
    <property type="match status" value="1"/>
</dbReference>
<keyword evidence="3" id="KW-1185">Reference proteome</keyword>
<dbReference type="Proteomes" id="UP000501690">
    <property type="component" value="Linkage Group LG2"/>
</dbReference>
<protein>
    <submittedName>
        <fullName evidence="2">Uncharacterized protein</fullName>
    </submittedName>
</protein>
<accession>A0A4D6L2W7</accession>
<evidence type="ECO:0000313" key="2">
    <source>
        <dbReference type="EMBL" id="QCD82794.1"/>
    </source>
</evidence>
<organism evidence="2 3">
    <name type="scientific">Vigna unguiculata</name>
    <name type="common">Cowpea</name>
    <dbReference type="NCBI Taxonomy" id="3917"/>
    <lineage>
        <taxon>Eukaryota</taxon>
        <taxon>Viridiplantae</taxon>
        <taxon>Streptophyta</taxon>
        <taxon>Embryophyta</taxon>
        <taxon>Tracheophyta</taxon>
        <taxon>Spermatophyta</taxon>
        <taxon>Magnoliopsida</taxon>
        <taxon>eudicotyledons</taxon>
        <taxon>Gunneridae</taxon>
        <taxon>Pentapetalae</taxon>
        <taxon>rosids</taxon>
        <taxon>fabids</taxon>
        <taxon>Fabales</taxon>
        <taxon>Fabaceae</taxon>
        <taxon>Papilionoideae</taxon>
        <taxon>50 kb inversion clade</taxon>
        <taxon>NPAAA clade</taxon>
        <taxon>indigoferoid/millettioid clade</taxon>
        <taxon>Phaseoleae</taxon>
        <taxon>Vigna</taxon>
    </lineage>
</organism>
<feature type="compositionally biased region" description="Polar residues" evidence="1">
    <location>
        <begin position="207"/>
        <end position="218"/>
    </location>
</feature>
<reference evidence="2 3" key="1">
    <citation type="submission" date="2019-04" db="EMBL/GenBank/DDBJ databases">
        <title>An improved genome assembly and genetic linkage map for asparagus bean, Vigna unguiculata ssp. sesquipedialis.</title>
        <authorList>
            <person name="Xia Q."/>
            <person name="Zhang R."/>
            <person name="Dong Y."/>
        </authorList>
    </citation>
    <scope>NUCLEOTIDE SEQUENCE [LARGE SCALE GENOMIC DNA]</scope>
    <source>
        <tissue evidence="2">Leaf</tissue>
    </source>
</reference>
<feature type="compositionally biased region" description="Polar residues" evidence="1">
    <location>
        <begin position="188"/>
        <end position="200"/>
    </location>
</feature>
<sequence length="236" mass="26503">MHSRQATHLIFVFLGSCERNRLVKQYHHRRLALGGTCPPPGGLEAFALGDSCGAPSNFLMKQTLCFASVGCAWSTRLWAISQGSNAGVFLELWLRIEAYLRVFGDDCVRGTREQMMLQVVLVERKAGALQDRLAGDTCRQAPNAYDDIVPTSIAWWDNSYRPVSYPHLDVYKRQGLWDVTLDAAQPQDVASQPSMQSFVQVTRAPKHSTQPSQQATQRSRGRAIMRLKLNVRRGRI</sequence>
<feature type="region of interest" description="Disordered" evidence="1">
    <location>
        <begin position="188"/>
        <end position="220"/>
    </location>
</feature>
<evidence type="ECO:0000313" key="3">
    <source>
        <dbReference type="Proteomes" id="UP000501690"/>
    </source>
</evidence>